<dbReference type="PANTHER" id="PTHR43051:SF1">
    <property type="entry name" value="POLYNUCLEOTIDE ADENYLYLTRANSFERASE FAMILY PROTEIN"/>
    <property type="match status" value="1"/>
</dbReference>
<organism evidence="2 3">
    <name type="scientific">Zingiber officinale</name>
    <name type="common">Ginger</name>
    <name type="synonym">Amomum zingiber</name>
    <dbReference type="NCBI Taxonomy" id="94328"/>
    <lineage>
        <taxon>Eukaryota</taxon>
        <taxon>Viridiplantae</taxon>
        <taxon>Streptophyta</taxon>
        <taxon>Embryophyta</taxon>
        <taxon>Tracheophyta</taxon>
        <taxon>Spermatophyta</taxon>
        <taxon>Magnoliopsida</taxon>
        <taxon>Liliopsida</taxon>
        <taxon>Zingiberales</taxon>
        <taxon>Zingiberaceae</taxon>
        <taxon>Zingiber</taxon>
    </lineage>
</organism>
<dbReference type="InterPro" id="IPR052191">
    <property type="entry name" value="tRNA_ntf/polyA_polymerase_I"/>
</dbReference>
<gene>
    <name evidence="2" type="ORF">ZIOFF_022971</name>
</gene>
<evidence type="ECO:0000313" key="2">
    <source>
        <dbReference type="EMBL" id="KAG6519477.1"/>
    </source>
</evidence>
<evidence type="ECO:0000256" key="1">
    <source>
        <dbReference type="SAM" id="MobiDB-lite"/>
    </source>
</evidence>
<dbReference type="AlphaFoldDB" id="A0A8J5HDI8"/>
<comment type="caution">
    <text evidence="2">The sequence shown here is derived from an EMBL/GenBank/DDBJ whole genome shotgun (WGS) entry which is preliminary data.</text>
</comment>
<sequence length="341" mass="38250">MNFMLAYGAAESSIYALQKFKLLDILLPIQVSGIPADLSEQYSQGVLWHPEEWFAFDSEDKNMLSEFDWNELDVRFSPTFISMTADTSIAVTMCASIAADPEKGTLAVQHVVQSIIEPKLFSTADKYFSTDRPANGKLWSAIMAFHLALVENPQDSLVVWTFSTILYRGTWNNAIEIAKQNERVHHVQFIPEIHASINPKSDEEILEEVSHLASLIKTSVNSLTSIDALEKSLGRYGNPPSSRMTVLDLSNSSLQLITSKRMGKDVATLFDVLESKIKSYNNKREGCQINYELLKKGNADEIRFVLGKIIMETMNSKSSVGQSQIEHVQSHNHPQLSSLFK</sequence>
<dbReference type="PANTHER" id="PTHR43051">
    <property type="entry name" value="POLYNUCLEOTIDE ADENYLYLTRANSFERASE FAMILY PROTEIN"/>
    <property type="match status" value="1"/>
</dbReference>
<protein>
    <submittedName>
        <fullName evidence="2">Uncharacterized protein</fullName>
    </submittedName>
</protein>
<dbReference type="EMBL" id="JACMSC010000006">
    <property type="protein sequence ID" value="KAG6519477.1"/>
    <property type="molecule type" value="Genomic_DNA"/>
</dbReference>
<keyword evidence="3" id="KW-1185">Reference proteome</keyword>
<proteinExistence type="predicted"/>
<dbReference type="Proteomes" id="UP000734854">
    <property type="component" value="Unassembled WGS sequence"/>
</dbReference>
<evidence type="ECO:0000313" key="3">
    <source>
        <dbReference type="Proteomes" id="UP000734854"/>
    </source>
</evidence>
<feature type="region of interest" description="Disordered" evidence="1">
    <location>
        <begin position="321"/>
        <end position="341"/>
    </location>
</feature>
<name>A0A8J5HDI8_ZINOF</name>
<reference evidence="2 3" key="1">
    <citation type="submission" date="2020-08" db="EMBL/GenBank/DDBJ databases">
        <title>Plant Genome Project.</title>
        <authorList>
            <person name="Zhang R.-G."/>
        </authorList>
    </citation>
    <scope>NUCLEOTIDE SEQUENCE [LARGE SCALE GENOMIC DNA]</scope>
    <source>
        <tissue evidence="2">Rhizome</tissue>
    </source>
</reference>
<accession>A0A8J5HDI8</accession>